<evidence type="ECO:0000313" key="5">
    <source>
        <dbReference type="EnsemblPlants" id="MELO3C002877.2.1"/>
    </source>
</evidence>
<dbReference type="SUPFAM" id="SSF52200">
    <property type="entry name" value="Toll/Interleukin receptor TIR domain"/>
    <property type="match status" value="1"/>
</dbReference>
<dbReference type="Pfam" id="PF00931">
    <property type="entry name" value="NB-ARC"/>
    <property type="match status" value="1"/>
</dbReference>
<name>A0A9I9CFP8_CUCME</name>
<dbReference type="PANTHER" id="PTHR11017">
    <property type="entry name" value="LEUCINE-RICH REPEAT-CONTAINING PROTEIN"/>
    <property type="match status" value="1"/>
</dbReference>
<dbReference type="Gramene" id="MELO3C002877.2.1">
    <property type="protein sequence ID" value="MELO3C002877.2.1"/>
    <property type="gene ID" value="MELO3C002877.2"/>
</dbReference>
<reference evidence="5" key="1">
    <citation type="submission" date="2023-03" db="UniProtKB">
        <authorList>
            <consortium name="EnsemblPlants"/>
        </authorList>
    </citation>
    <scope>IDENTIFICATION</scope>
</reference>
<dbReference type="Pfam" id="PF23282">
    <property type="entry name" value="WHD_ROQ1"/>
    <property type="match status" value="1"/>
</dbReference>
<dbReference type="InterPro" id="IPR035897">
    <property type="entry name" value="Toll_tir_struct_dom_sf"/>
</dbReference>
<dbReference type="Gene3D" id="3.40.50.300">
    <property type="entry name" value="P-loop containing nucleotide triphosphate hydrolases"/>
    <property type="match status" value="1"/>
</dbReference>
<dbReference type="InterPro" id="IPR058192">
    <property type="entry name" value="WHD_ROQ1-like"/>
</dbReference>
<dbReference type="InterPro" id="IPR027417">
    <property type="entry name" value="P-loop_NTPase"/>
</dbReference>
<dbReference type="PROSITE" id="PS50104">
    <property type="entry name" value="TIR"/>
    <property type="match status" value="1"/>
</dbReference>
<evidence type="ECO:0000256" key="2">
    <source>
        <dbReference type="ARBA" id="ARBA00022737"/>
    </source>
</evidence>
<dbReference type="Gene3D" id="1.10.8.430">
    <property type="entry name" value="Helical domain of apoptotic protease-activating factors"/>
    <property type="match status" value="1"/>
</dbReference>
<feature type="domain" description="TIR" evidence="4">
    <location>
        <begin position="15"/>
        <end position="162"/>
    </location>
</feature>
<dbReference type="SUPFAM" id="SSF46785">
    <property type="entry name" value="Winged helix' DNA-binding domain"/>
    <property type="match status" value="1"/>
</dbReference>
<dbReference type="GO" id="GO:0043531">
    <property type="term" value="F:ADP binding"/>
    <property type="evidence" value="ECO:0007669"/>
    <property type="project" value="InterPro"/>
</dbReference>
<protein>
    <recommendedName>
        <fullName evidence="4">TIR domain-containing protein</fullName>
    </recommendedName>
</protein>
<dbReference type="SMART" id="SM00255">
    <property type="entry name" value="TIR"/>
    <property type="match status" value="1"/>
</dbReference>
<accession>A0A9I9CFP8</accession>
<keyword evidence="1" id="KW-0433">Leucine-rich repeat</keyword>
<dbReference type="EnsemblPlants" id="MELO3C002877.2.1">
    <property type="protein sequence ID" value="MELO3C002877.2.1"/>
    <property type="gene ID" value="MELO3C002877.2"/>
</dbReference>
<dbReference type="InterPro" id="IPR032675">
    <property type="entry name" value="LRR_dom_sf"/>
</dbReference>
<dbReference type="InterPro" id="IPR042197">
    <property type="entry name" value="Apaf_helical"/>
</dbReference>
<dbReference type="InterPro" id="IPR044974">
    <property type="entry name" value="Disease_R_plants"/>
</dbReference>
<dbReference type="PANTHER" id="PTHR11017:SF559">
    <property type="entry name" value="DISEASE RESISTANCE PROTEIN CHL1"/>
    <property type="match status" value="1"/>
</dbReference>
<keyword evidence="2" id="KW-0677">Repeat</keyword>
<evidence type="ECO:0000259" key="4">
    <source>
        <dbReference type="PROSITE" id="PS50104"/>
    </source>
</evidence>
<dbReference type="GO" id="GO:0007165">
    <property type="term" value="P:signal transduction"/>
    <property type="evidence" value="ECO:0007669"/>
    <property type="project" value="InterPro"/>
</dbReference>
<dbReference type="InterPro" id="IPR036390">
    <property type="entry name" value="WH_DNA-bd_sf"/>
</dbReference>
<dbReference type="PRINTS" id="PR00364">
    <property type="entry name" value="DISEASERSIST"/>
</dbReference>
<proteinExistence type="predicted"/>
<dbReference type="InterPro" id="IPR002182">
    <property type="entry name" value="NB-ARC"/>
</dbReference>
<dbReference type="Gene3D" id="3.40.50.10140">
    <property type="entry name" value="Toll/interleukin-1 receptor homology (TIR) domain"/>
    <property type="match status" value="1"/>
</dbReference>
<evidence type="ECO:0000256" key="3">
    <source>
        <dbReference type="ARBA" id="ARBA00022821"/>
    </source>
</evidence>
<dbReference type="Gene3D" id="3.80.10.10">
    <property type="entry name" value="Ribonuclease Inhibitor"/>
    <property type="match status" value="1"/>
</dbReference>
<dbReference type="SUPFAM" id="SSF52058">
    <property type="entry name" value="L domain-like"/>
    <property type="match status" value="1"/>
</dbReference>
<dbReference type="AlphaFoldDB" id="A0A9I9CFP8"/>
<dbReference type="InterPro" id="IPR000157">
    <property type="entry name" value="TIR_dom"/>
</dbReference>
<sequence length="774" mass="89628">MNPPSTSPTSSSPPNTCQVFISFATADSKFVSELAKEFRNIRLRTFMSSGDDGEIIHEDAMKKSRHFVVVLTKDYVNSIKCLRELSRIMEYKDEGYEEVIPVFYQDPSCLVKELQDFGKRLEDYEEIIKEEGLIEFTHCWFLKTDLAKRLNKSFSEKEENKSNLLMEVPRWKFALERINNLPKSIFVGEESLESDVIKEVTEIIYKVKASPKLVGISPPLHQMDNLLNLGSNDIRFIGIVGLGGIGKTTIAKVLYEKLEHKFRYCCFLRDFDQKLVSIQKKLLLRLCGKFDIVIKNEDHGAKLIKKCLRNKKVLIVLDGVDERRQIEKLVGSSQDWFSPGSRIIITTRNRNLCCQPKYKHKMLEYNVEFLDHHNAFSLFCNHAFGENHEPLDENFRYLAEEMVKMVEGHPLALIKIGSHLHGKDIDKWEESLEKVHKLLYKYLFCEVFRTSYEELDDESQQVFLDLACFFNNGMSMDRAIEILESFGYRSPYNKLNLLTQRNLIQVSHGMVQMHTLVHCMGRGIVQGERETQSRIWLRKHIRHMFGKEKGLEDVEGIVVMDMEEEELVLDAKSFAYMNKLKLLEINNVRVDEDIQFLSNKLGILRWNGYPSKYLPSTFQPQSLLELHLPNSKVVRLWEGRKGKNLRNQAPDAIICLRSLETLNCERLSRNIWWSLSNLVGSTNGLLPIRDLNLSDCNLVDEDIPDDIKCLYLLEILDLSKNSFVRLKQSLTQLTNLKALYLNDCFNIQPQLLPKLPTSLQYVGGQNSKVLMKAN</sequence>
<dbReference type="Pfam" id="PF01582">
    <property type="entry name" value="TIR"/>
    <property type="match status" value="1"/>
</dbReference>
<evidence type="ECO:0000256" key="1">
    <source>
        <dbReference type="ARBA" id="ARBA00022614"/>
    </source>
</evidence>
<keyword evidence="3" id="KW-0611">Plant defense</keyword>
<dbReference type="GO" id="GO:0006952">
    <property type="term" value="P:defense response"/>
    <property type="evidence" value="ECO:0007669"/>
    <property type="project" value="UniProtKB-KW"/>
</dbReference>
<dbReference type="SUPFAM" id="SSF52540">
    <property type="entry name" value="P-loop containing nucleoside triphosphate hydrolases"/>
    <property type="match status" value="1"/>
</dbReference>
<organism evidence="5">
    <name type="scientific">Cucumis melo</name>
    <name type="common">Muskmelon</name>
    <dbReference type="NCBI Taxonomy" id="3656"/>
    <lineage>
        <taxon>Eukaryota</taxon>
        <taxon>Viridiplantae</taxon>
        <taxon>Streptophyta</taxon>
        <taxon>Embryophyta</taxon>
        <taxon>Tracheophyta</taxon>
        <taxon>Spermatophyta</taxon>
        <taxon>Magnoliopsida</taxon>
        <taxon>eudicotyledons</taxon>
        <taxon>Gunneridae</taxon>
        <taxon>Pentapetalae</taxon>
        <taxon>rosids</taxon>
        <taxon>fabids</taxon>
        <taxon>Cucurbitales</taxon>
        <taxon>Cucurbitaceae</taxon>
        <taxon>Benincaseae</taxon>
        <taxon>Cucumis</taxon>
    </lineage>
</organism>